<proteinExistence type="predicted"/>
<evidence type="ECO:0000256" key="1">
    <source>
        <dbReference type="SAM" id="MobiDB-lite"/>
    </source>
</evidence>
<feature type="region of interest" description="Disordered" evidence="1">
    <location>
        <begin position="24"/>
        <end position="46"/>
    </location>
</feature>
<organism evidence="2">
    <name type="scientific">Arundo donax</name>
    <name type="common">Giant reed</name>
    <name type="synonym">Donax arundinaceus</name>
    <dbReference type="NCBI Taxonomy" id="35708"/>
    <lineage>
        <taxon>Eukaryota</taxon>
        <taxon>Viridiplantae</taxon>
        <taxon>Streptophyta</taxon>
        <taxon>Embryophyta</taxon>
        <taxon>Tracheophyta</taxon>
        <taxon>Spermatophyta</taxon>
        <taxon>Magnoliopsida</taxon>
        <taxon>Liliopsida</taxon>
        <taxon>Poales</taxon>
        <taxon>Poaceae</taxon>
        <taxon>PACMAD clade</taxon>
        <taxon>Arundinoideae</taxon>
        <taxon>Arundineae</taxon>
        <taxon>Arundo</taxon>
    </lineage>
</organism>
<accession>A0A0A9BG41</accession>
<dbReference type="EMBL" id="GBRH01235574">
    <property type="protein sequence ID" value="JAD62321.1"/>
    <property type="molecule type" value="Transcribed_RNA"/>
</dbReference>
<dbReference type="AlphaFoldDB" id="A0A0A9BG41"/>
<sequence length="46" mass="5374">MPALTRNAPTRLRWSPCSWMILPRSSSSRTTPLQQSSRFRSRRILS</sequence>
<name>A0A0A9BG41_ARUDO</name>
<feature type="compositionally biased region" description="Polar residues" evidence="1">
    <location>
        <begin position="24"/>
        <end position="38"/>
    </location>
</feature>
<evidence type="ECO:0000313" key="2">
    <source>
        <dbReference type="EMBL" id="JAD62321.1"/>
    </source>
</evidence>
<protein>
    <submittedName>
        <fullName evidence="2">Uncharacterized protein</fullName>
    </submittedName>
</protein>
<reference evidence="2" key="2">
    <citation type="journal article" date="2015" name="Data Brief">
        <title>Shoot transcriptome of the giant reed, Arundo donax.</title>
        <authorList>
            <person name="Barrero R.A."/>
            <person name="Guerrero F.D."/>
            <person name="Moolhuijzen P."/>
            <person name="Goolsby J.A."/>
            <person name="Tidwell J."/>
            <person name="Bellgard S.E."/>
            <person name="Bellgard M.I."/>
        </authorList>
    </citation>
    <scope>NUCLEOTIDE SEQUENCE</scope>
    <source>
        <tissue evidence="2">Shoot tissue taken approximately 20 cm above the soil surface</tissue>
    </source>
</reference>
<reference evidence="2" key="1">
    <citation type="submission" date="2014-09" db="EMBL/GenBank/DDBJ databases">
        <authorList>
            <person name="Magalhaes I.L.F."/>
            <person name="Oliveira U."/>
            <person name="Santos F.R."/>
            <person name="Vidigal T.H.D.A."/>
            <person name="Brescovit A.D."/>
            <person name="Santos A.J."/>
        </authorList>
    </citation>
    <scope>NUCLEOTIDE SEQUENCE</scope>
    <source>
        <tissue evidence="2">Shoot tissue taken approximately 20 cm above the soil surface</tissue>
    </source>
</reference>